<feature type="transmembrane region" description="Helical" evidence="9">
    <location>
        <begin position="27"/>
        <end position="46"/>
    </location>
</feature>
<protein>
    <submittedName>
        <fullName evidence="10">Murein biosynthesis integral membrane protein MurJ</fullName>
    </submittedName>
</protein>
<feature type="transmembrane region" description="Helical" evidence="9">
    <location>
        <begin position="527"/>
        <end position="546"/>
    </location>
</feature>
<evidence type="ECO:0000256" key="7">
    <source>
        <dbReference type="ARBA" id="ARBA00023136"/>
    </source>
</evidence>
<proteinExistence type="predicted"/>
<keyword evidence="2" id="KW-1003">Cell membrane</keyword>
<feature type="transmembrane region" description="Helical" evidence="9">
    <location>
        <begin position="205"/>
        <end position="227"/>
    </location>
</feature>
<feature type="compositionally biased region" description="Basic and acidic residues" evidence="8">
    <location>
        <begin position="1124"/>
        <end position="1144"/>
    </location>
</feature>
<name>A0ABV9D8U3_9MICO</name>
<evidence type="ECO:0000256" key="2">
    <source>
        <dbReference type="ARBA" id="ARBA00022475"/>
    </source>
</evidence>
<gene>
    <name evidence="10" type="primary">murJ</name>
    <name evidence="10" type="ORF">ACFO3F_05925</name>
</gene>
<evidence type="ECO:0000256" key="5">
    <source>
        <dbReference type="ARBA" id="ARBA00022984"/>
    </source>
</evidence>
<feature type="transmembrane region" description="Helical" evidence="9">
    <location>
        <begin position="450"/>
        <end position="472"/>
    </location>
</feature>
<organism evidence="10 11">
    <name type="scientific">Georgenia faecalis</name>
    <dbReference type="NCBI Taxonomy" id="2483799"/>
    <lineage>
        <taxon>Bacteria</taxon>
        <taxon>Bacillati</taxon>
        <taxon>Actinomycetota</taxon>
        <taxon>Actinomycetes</taxon>
        <taxon>Micrococcales</taxon>
        <taxon>Bogoriellaceae</taxon>
        <taxon>Georgenia</taxon>
    </lineage>
</organism>
<keyword evidence="7 9" id="KW-0472">Membrane</keyword>
<dbReference type="CDD" id="cd13973">
    <property type="entry name" value="PK_MviN-like"/>
    <property type="match status" value="1"/>
</dbReference>
<keyword evidence="5" id="KW-0573">Peptidoglycan synthesis</keyword>
<comment type="subcellular location">
    <subcellularLocation>
        <location evidence="1">Cell membrane</location>
        <topology evidence="1">Multi-pass membrane protein</topology>
    </subcellularLocation>
</comment>
<feature type="region of interest" description="Disordered" evidence="8">
    <location>
        <begin position="1103"/>
        <end position="1195"/>
    </location>
</feature>
<keyword evidence="4" id="KW-0133">Cell shape</keyword>
<feature type="transmembrane region" description="Helical" evidence="9">
    <location>
        <begin position="1204"/>
        <end position="1224"/>
    </location>
</feature>
<feature type="transmembrane region" description="Helical" evidence="9">
    <location>
        <begin position="354"/>
        <end position="380"/>
    </location>
</feature>
<dbReference type="PANTHER" id="PTHR47019:SF1">
    <property type="entry name" value="LIPID II FLIPPASE MURJ"/>
    <property type="match status" value="1"/>
</dbReference>
<evidence type="ECO:0000256" key="8">
    <source>
        <dbReference type="SAM" id="MobiDB-lite"/>
    </source>
</evidence>
<evidence type="ECO:0000256" key="3">
    <source>
        <dbReference type="ARBA" id="ARBA00022692"/>
    </source>
</evidence>
<keyword evidence="11" id="KW-1185">Reference proteome</keyword>
<feature type="region of interest" description="Disordered" evidence="8">
    <location>
        <begin position="1230"/>
        <end position="1299"/>
    </location>
</feature>
<sequence length="1407" mass="143882">MTEATTGRRGLAGSAAVMFSGTLVSRLLGLVRNIVLVAAIGVTGAANSFSVANKLPNVIYMLVAGGVLNAILVPQIVRAMKGRDGGDEYVNRLLTVAGSALLGLTLLLTGGASLLVTVYAAELDPQWFALAVAFAVWCVPQLFFYGMYTLLGQVLNARGIFGPYMWAPAVNNVVAIVGLVAYIVLFGPAATGAPEDPTAWTPLRIGLVGGTATLGVITQAVVLLVPLRRSGFRFRPRWGLRGSGLGRASRVATWAFASLALAQLGFLAISNLAAAAAGSGVARAVSAVEQLPLIAADAGVPFIPGNAAWDNANFLYILPQSLITVSLVTALFTRVSTYAAEENLAGVRADLSTGLRTIAVFTVFASAALSVVALPLVQAILPTTTFPEAQGIARVVVALLAGIAALGALTMVQRVYYAFEDTRSLFRLQIPMTAIVVLGCGLSLLLPPHWWLVGAAAATTTSNLFGAVVAYLGLRRRLPSLDGARVLRTHVRLVLATVPATLVGWALLWLVGPAATAEGTGVRLLQALWRVGVAGIVMAAVYLFLLRRLGVSELATIQRPVGSALGAVARRLPRPLGSPLARVSRALTGAGGMRTMSPDPADRVVQTDAGGRALDGQETTRTAQVRPGTTLAGRYRLEDELECHIPGAECWRGRDEILERTVEAIILPGSSPTSAEALDAARRAALVSDPRLQRILDVGSQDGSAYIVADTVDGPPLAELSAGGTLPVEQARAIVGEAASALEAARRRGVHHLALSPTSVHVTAEGQVLITGVGVEAAVLGLDDTDPLRTAREDAVSLIRLLHLALTGQWPTPGAPADAPADLRDGVPGDLNTLCVVTLGPDGDGPRTPSEVIRELAPWRDINVDALVADTTWTGAPVSTPPVGASDQPDAGASAAPAVDAAGTPTGATATTAGTADPTGTAGTADPTGTAGTADPTGTAGTADPMGTATAGAGPVGPVVGAAASAGAAAAAAAGAGATAGPDGADGARTDGTPPTGPARRTIAERTSPAVPDGVPWEPNTARWAPHTLAEEPSRPREFTAIVAPAPDVSRWTPHAPPAQPAAAPDFDEILETGAVAGTPARHQRGSQAGAAVAAAAGGLASAVGSGTRTGVDHLRRGLAGGRTRLDEAVQARAARREETRAAEASETPPTTLAGTPVSEDVEATEARALVSDDVDTTRDGGVPDGTRTDEAPFRERQLDPTPIVLVVAAILVLIASVLAFRTLTADVEPRETTTPAATAAPTPTPTPTPEAPSAPATTPPPPPPAPPQIAALAPLDPEGDGAENPELTPAAHDGDPATYWRSRSYNDPAYGMKSGIGLAVTLAEPTTVSEVRLNLMGSGGWVQIRATDPATPTEGPILAEGEMGPDAVFTLSEPTETDRLVLWFTGLPVAQSDGKNRIELAELGLG</sequence>
<dbReference type="PANTHER" id="PTHR47019">
    <property type="entry name" value="LIPID II FLIPPASE MURJ"/>
    <property type="match status" value="1"/>
</dbReference>
<dbReference type="PRINTS" id="PR01806">
    <property type="entry name" value="VIRFACTRMVIN"/>
</dbReference>
<feature type="transmembrane region" description="Helical" evidence="9">
    <location>
        <begin position="424"/>
        <end position="444"/>
    </location>
</feature>
<feature type="compositionally biased region" description="Low complexity" evidence="8">
    <location>
        <begin position="1233"/>
        <end position="1242"/>
    </location>
</feature>
<feature type="compositionally biased region" description="Low complexity" evidence="8">
    <location>
        <begin position="884"/>
        <end position="949"/>
    </location>
</feature>
<dbReference type="NCBIfam" id="TIGR01695">
    <property type="entry name" value="murJ_mviN"/>
    <property type="match status" value="1"/>
</dbReference>
<evidence type="ECO:0000256" key="6">
    <source>
        <dbReference type="ARBA" id="ARBA00022989"/>
    </source>
</evidence>
<feature type="transmembrane region" description="Helical" evidence="9">
    <location>
        <begin position="248"/>
        <end position="269"/>
    </location>
</feature>
<evidence type="ECO:0000256" key="1">
    <source>
        <dbReference type="ARBA" id="ARBA00004651"/>
    </source>
</evidence>
<dbReference type="InterPro" id="IPR004268">
    <property type="entry name" value="MurJ"/>
</dbReference>
<dbReference type="Proteomes" id="UP001595955">
    <property type="component" value="Unassembled WGS sequence"/>
</dbReference>
<dbReference type="SUPFAM" id="SSF56112">
    <property type="entry name" value="Protein kinase-like (PK-like)"/>
    <property type="match status" value="1"/>
</dbReference>
<feature type="region of interest" description="Disordered" evidence="8">
    <location>
        <begin position="977"/>
        <end position="1017"/>
    </location>
</feature>
<feature type="transmembrane region" description="Helical" evidence="9">
    <location>
        <begin position="89"/>
        <end position="121"/>
    </location>
</feature>
<dbReference type="InterPro" id="IPR051050">
    <property type="entry name" value="Lipid_II_flippase_MurJ/MviN"/>
</dbReference>
<dbReference type="RefSeq" id="WP_244925315.1">
    <property type="nucleotide sequence ID" value="NZ_CP033325.1"/>
</dbReference>
<feature type="transmembrane region" description="Helical" evidence="9">
    <location>
        <begin position="493"/>
        <end position="515"/>
    </location>
</feature>
<keyword evidence="6 9" id="KW-1133">Transmembrane helix</keyword>
<feature type="region of interest" description="Disordered" evidence="8">
    <location>
        <begin position="873"/>
        <end position="949"/>
    </location>
</feature>
<evidence type="ECO:0000256" key="9">
    <source>
        <dbReference type="SAM" id="Phobius"/>
    </source>
</evidence>
<reference evidence="11" key="1">
    <citation type="journal article" date="2019" name="Int. J. Syst. Evol. Microbiol.">
        <title>The Global Catalogue of Microorganisms (GCM) 10K type strain sequencing project: providing services to taxonomists for standard genome sequencing and annotation.</title>
        <authorList>
            <consortium name="The Broad Institute Genomics Platform"/>
            <consortium name="The Broad Institute Genome Sequencing Center for Infectious Disease"/>
            <person name="Wu L."/>
            <person name="Ma J."/>
        </authorList>
    </citation>
    <scope>NUCLEOTIDE SEQUENCE [LARGE SCALE GENOMIC DNA]</scope>
    <source>
        <strain evidence="11">JCM 3369</strain>
    </source>
</reference>
<accession>A0ABV9D8U3</accession>
<feature type="compositionally biased region" description="Low complexity" evidence="8">
    <location>
        <begin position="977"/>
        <end position="994"/>
    </location>
</feature>
<dbReference type="Gene3D" id="3.30.200.20">
    <property type="entry name" value="Phosphorylase Kinase, domain 1"/>
    <property type="match status" value="1"/>
</dbReference>
<evidence type="ECO:0000256" key="4">
    <source>
        <dbReference type="ARBA" id="ARBA00022960"/>
    </source>
</evidence>
<dbReference type="InterPro" id="IPR011009">
    <property type="entry name" value="Kinase-like_dom_sf"/>
</dbReference>
<feature type="transmembrane region" description="Helical" evidence="9">
    <location>
        <begin position="163"/>
        <end position="185"/>
    </location>
</feature>
<feature type="transmembrane region" description="Helical" evidence="9">
    <location>
        <begin position="392"/>
        <end position="412"/>
    </location>
</feature>
<feature type="transmembrane region" description="Helical" evidence="9">
    <location>
        <begin position="127"/>
        <end position="151"/>
    </location>
</feature>
<dbReference type="EMBL" id="JBHSGF010000003">
    <property type="protein sequence ID" value="MFC4554781.1"/>
    <property type="molecule type" value="Genomic_DNA"/>
</dbReference>
<feature type="transmembrane region" description="Helical" evidence="9">
    <location>
        <begin position="314"/>
        <end position="333"/>
    </location>
</feature>
<dbReference type="Pfam" id="PF03023">
    <property type="entry name" value="MurJ"/>
    <property type="match status" value="1"/>
</dbReference>
<feature type="compositionally biased region" description="Pro residues" evidence="8">
    <location>
        <begin position="1243"/>
        <end position="1268"/>
    </location>
</feature>
<dbReference type="Gene3D" id="1.10.510.10">
    <property type="entry name" value="Transferase(Phosphotransferase) domain 1"/>
    <property type="match status" value="1"/>
</dbReference>
<keyword evidence="3 9" id="KW-0812">Transmembrane</keyword>
<comment type="caution">
    <text evidence="10">The sequence shown here is derived from an EMBL/GenBank/DDBJ whole genome shotgun (WGS) entry which is preliminary data.</text>
</comment>
<feature type="transmembrane region" description="Helical" evidence="9">
    <location>
        <begin position="58"/>
        <end position="77"/>
    </location>
</feature>
<evidence type="ECO:0000313" key="11">
    <source>
        <dbReference type="Proteomes" id="UP001595955"/>
    </source>
</evidence>
<dbReference type="CDD" id="cd13123">
    <property type="entry name" value="MATE_MurJ_like"/>
    <property type="match status" value="1"/>
</dbReference>
<evidence type="ECO:0000313" key="10">
    <source>
        <dbReference type="EMBL" id="MFC4554781.1"/>
    </source>
</evidence>